<organism evidence="2">
    <name type="scientific">Streptomyces anulatus</name>
    <name type="common">Streptomyces chrysomallus</name>
    <dbReference type="NCBI Taxonomy" id="1892"/>
    <lineage>
        <taxon>Bacteria</taxon>
        <taxon>Bacillati</taxon>
        <taxon>Actinomycetota</taxon>
        <taxon>Actinomycetes</taxon>
        <taxon>Kitasatosporales</taxon>
        <taxon>Streptomycetaceae</taxon>
        <taxon>Streptomyces</taxon>
    </lineage>
</organism>
<accession>A0A6G3SY61</accession>
<name>A0A6G3SY61_STRAQ</name>
<evidence type="ECO:0000256" key="1">
    <source>
        <dbReference type="SAM" id="MobiDB-lite"/>
    </source>
</evidence>
<reference evidence="2" key="1">
    <citation type="submission" date="2020-01" db="EMBL/GenBank/DDBJ databases">
        <title>Insect and environment-associated Actinomycetes.</title>
        <authorList>
            <person name="Currrie C."/>
            <person name="Chevrette M."/>
            <person name="Carlson C."/>
            <person name="Stubbendieck R."/>
            <person name="Wendt-Pienkowski E."/>
        </authorList>
    </citation>
    <scope>NUCLEOTIDE SEQUENCE</scope>
    <source>
        <strain evidence="2">SID505</strain>
    </source>
</reference>
<dbReference type="RefSeq" id="WP_164259180.1">
    <property type="nucleotide sequence ID" value="NZ_JBEORV010000187.1"/>
</dbReference>
<comment type="caution">
    <text evidence="2">The sequence shown here is derived from an EMBL/GenBank/DDBJ whole genome shotgun (WGS) entry which is preliminary data.</text>
</comment>
<dbReference type="AlphaFoldDB" id="A0A6G3SY61"/>
<proteinExistence type="predicted"/>
<protein>
    <submittedName>
        <fullName evidence="2">Uncharacterized protein</fullName>
    </submittedName>
</protein>
<dbReference type="EMBL" id="JAAGMK010000742">
    <property type="protein sequence ID" value="NEB87595.1"/>
    <property type="molecule type" value="Genomic_DNA"/>
</dbReference>
<gene>
    <name evidence="2" type="ORF">G3I43_25990</name>
</gene>
<feature type="region of interest" description="Disordered" evidence="1">
    <location>
        <begin position="21"/>
        <end position="47"/>
    </location>
</feature>
<evidence type="ECO:0000313" key="2">
    <source>
        <dbReference type="EMBL" id="NEB87595.1"/>
    </source>
</evidence>
<sequence length="47" mass="5072">MTTRPSPTRPFTTIRRRAIRASATTETTAATETTPAPEAAPTTETPR</sequence>